<dbReference type="Pfam" id="PF08244">
    <property type="entry name" value="Glyco_hydro_32C"/>
    <property type="match status" value="1"/>
</dbReference>
<evidence type="ECO:0000256" key="8">
    <source>
        <dbReference type="RuleBase" id="RU362110"/>
    </source>
</evidence>
<keyword evidence="9" id="KW-0963">Cytoplasm</keyword>
<dbReference type="CDD" id="cd18623">
    <property type="entry name" value="GH32_ScrB-like"/>
    <property type="match status" value="1"/>
</dbReference>
<keyword evidence="14" id="KW-1185">Reference proteome</keyword>
<gene>
    <name evidence="13" type="ORF">JJB07_03850</name>
</gene>
<accession>A0ABS1J6T9</accession>
<dbReference type="InterPro" id="IPR013148">
    <property type="entry name" value="Glyco_hydro_32_N"/>
</dbReference>
<dbReference type="SMART" id="SM00640">
    <property type="entry name" value="Glyco_32"/>
    <property type="match status" value="1"/>
</dbReference>
<dbReference type="EMBL" id="JAEQNB010000001">
    <property type="protein sequence ID" value="MBL0385774.1"/>
    <property type="molecule type" value="Genomic_DNA"/>
</dbReference>
<name>A0ABS1J6T9_9BACL</name>
<protein>
    <recommendedName>
        <fullName evidence="4 8">Sucrose-6-phosphate hydrolase</fullName>
        <ecNumber evidence="3 8">3.2.1.26</ecNumber>
    </recommendedName>
    <alternativeName>
        <fullName evidence="7 9">Invertase</fullName>
    </alternativeName>
</protein>
<evidence type="ECO:0000256" key="2">
    <source>
        <dbReference type="ARBA" id="ARBA00009902"/>
    </source>
</evidence>
<dbReference type="SUPFAM" id="SSF49899">
    <property type="entry name" value="Concanavalin A-like lectins/glucanases"/>
    <property type="match status" value="1"/>
</dbReference>
<dbReference type="Proteomes" id="UP000602284">
    <property type="component" value="Unassembled WGS sequence"/>
</dbReference>
<dbReference type="InterPro" id="IPR006232">
    <property type="entry name" value="Suc6P_hydrolase"/>
</dbReference>
<evidence type="ECO:0000256" key="9">
    <source>
        <dbReference type="RuleBase" id="RU365015"/>
    </source>
</evidence>
<keyword evidence="5 8" id="KW-0378">Hydrolase</keyword>
<dbReference type="Gene3D" id="2.60.120.560">
    <property type="entry name" value="Exo-inulinase, domain 1"/>
    <property type="match status" value="1"/>
</dbReference>
<sequence length="501" mass="56749">MSRQESQDRHERHQDLARDAERRVTQAAQKTLGSHRLAYHIMAPANWINDPNGLIQYKGEYHVFYQHHPDSPKWGPMHWGHVRSKDLVHWERLPIALAPSEEYDRDGCFSGCAVVNDAGELTLIYTGNVWTNEQETELRQQQCLATSRDGVTFTKDAEQLQVPDVPFDCQGHLRDPKVWKEGDLWYMILGTREDNDGKVVLYRSQNLRDWSYMGVAAESDGTLGYMWECPDLFSLNGKEVLVFSPQGMEPQGDLYQNLHQTGYLVGHLDYETGRLEHGAFTELDKGFDFYAAQTFLDEQGRRILIGWMDMWESAMPTQEYGWAGALTIPRLLELTDEDRLLMKPVPELEALRGEGFHAQDVEVSSGTQVLQSVKGDAFEVLAEFDLTTCEAETFGIKVRCSEEGAEETVVSFSRQTSTLTFDRNRSGAGVAGVRRAQLHGRDQQTLRLHLFVDRSSLEVFANDGVIVLTGRIYPNEASQGVHLFAEGGSVKLLSLDVWKLS</sequence>
<dbReference type="InterPro" id="IPR013320">
    <property type="entry name" value="ConA-like_dom_sf"/>
</dbReference>
<dbReference type="InterPro" id="IPR023296">
    <property type="entry name" value="Glyco_hydro_beta-prop_sf"/>
</dbReference>
<evidence type="ECO:0000259" key="12">
    <source>
        <dbReference type="Pfam" id="PF08244"/>
    </source>
</evidence>
<dbReference type="InterPro" id="IPR013189">
    <property type="entry name" value="Glyco_hydro_32_C"/>
</dbReference>
<dbReference type="EC" id="3.2.1.26" evidence="3 8"/>
<feature type="region of interest" description="Disordered" evidence="10">
    <location>
        <begin position="1"/>
        <end position="21"/>
    </location>
</feature>
<keyword evidence="9" id="KW-0119">Carbohydrate metabolism</keyword>
<comment type="similarity">
    <text evidence="2 8">Belongs to the glycosyl hydrolase 32 family.</text>
</comment>
<dbReference type="SUPFAM" id="SSF75005">
    <property type="entry name" value="Arabinanase/levansucrase/invertase"/>
    <property type="match status" value="1"/>
</dbReference>
<comment type="caution">
    <text evidence="13">The sequence shown here is derived from an EMBL/GenBank/DDBJ whole genome shotgun (WGS) entry which is preliminary data.</text>
</comment>
<evidence type="ECO:0000256" key="10">
    <source>
        <dbReference type="SAM" id="MobiDB-lite"/>
    </source>
</evidence>
<keyword evidence="6 8" id="KW-0326">Glycosidase</keyword>
<comment type="pathway">
    <text evidence="1 9">Glycan biosynthesis; sucrose metabolism.</text>
</comment>
<proteinExistence type="inferred from homology"/>
<dbReference type="GO" id="GO:0016787">
    <property type="term" value="F:hydrolase activity"/>
    <property type="evidence" value="ECO:0007669"/>
    <property type="project" value="UniProtKB-KW"/>
</dbReference>
<evidence type="ECO:0000256" key="7">
    <source>
        <dbReference type="ARBA" id="ARBA00033367"/>
    </source>
</evidence>
<evidence type="ECO:0000256" key="4">
    <source>
        <dbReference type="ARBA" id="ARBA00019623"/>
    </source>
</evidence>
<evidence type="ECO:0000256" key="6">
    <source>
        <dbReference type="ARBA" id="ARBA00023295"/>
    </source>
</evidence>
<evidence type="ECO:0000256" key="5">
    <source>
        <dbReference type="ARBA" id="ARBA00022801"/>
    </source>
</evidence>
<dbReference type="Pfam" id="PF00251">
    <property type="entry name" value="Glyco_hydro_32N"/>
    <property type="match status" value="1"/>
</dbReference>
<dbReference type="NCBIfam" id="TIGR01322">
    <property type="entry name" value="scrB_fam"/>
    <property type="match status" value="1"/>
</dbReference>
<feature type="domain" description="Glycosyl hydrolase family 32 C-terminal" evidence="12">
    <location>
        <begin position="347"/>
        <end position="499"/>
    </location>
</feature>
<dbReference type="Gene3D" id="2.115.10.20">
    <property type="entry name" value="Glycosyl hydrolase domain, family 43"/>
    <property type="match status" value="1"/>
</dbReference>
<dbReference type="PANTHER" id="PTHR43101">
    <property type="entry name" value="BETA-FRUCTOSIDASE"/>
    <property type="match status" value="1"/>
</dbReference>
<organism evidence="13 14">
    <name type="scientific">Tumebacillus amylolyticus</name>
    <dbReference type="NCBI Taxonomy" id="2801339"/>
    <lineage>
        <taxon>Bacteria</taxon>
        <taxon>Bacillati</taxon>
        <taxon>Bacillota</taxon>
        <taxon>Bacilli</taxon>
        <taxon>Bacillales</taxon>
        <taxon>Alicyclobacillaceae</taxon>
        <taxon>Tumebacillus</taxon>
    </lineage>
</organism>
<evidence type="ECO:0000313" key="13">
    <source>
        <dbReference type="EMBL" id="MBL0385774.1"/>
    </source>
</evidence>
<evidence type="ECO:0000313" key="14">
    <source>
        <dbReference type="Proteomes" id="UP000602284"/>
    </source>
</evidence>
<reference evidence="13 14" key="1">
    <citation type="submission" date="2021-01" db="EMBL/GenBank/DDBJ databases">
        <title>Tumebacillus sp. strain ITR2 16S ribosomal RNA gene Genome sequencing and assembly.</title>
        <authorList>
            <person name="Kang M."/>
        </authorList>
    </citation>
    <scope>NUCLEOTIDE SEQUENCE [LARGE SCALE GENOMIC DNA]</scope>
    <source>
        <strain evidence="13 14">ITR2</strain>
    </source>
</reference>
<dbReference type="PANTHER" id="PTHR43101:SF1">
    <property type="entry name" value="BETA-FRUCTOSIDASE"/>
    <property type="match status" value="1"/>
</dbReference>
<comment type="catalytic activity">
    <reaction evidence="8">
        <text>Hydrolysis of terminal non-reducing beta-D-fructofuranoside residues in beta-D-fructofuranosides.</text>
        <dbReference type="EC" id="3.2.1.26"/>
    </reaction>
</comment>
<evidence type="ECO:0000256" key="3">
    <source>
        <dbReference type="ARBA" id="ARBA00012758"/>
    </source>
</evidence>
<dbReference type="RefSeq" id="WP_201631267.1">
    <property type="nucleotide sequence ID" value="NZ_JAEQNB010000001.1"/>
</dbReference>
<feature type="domain" description="Glycosyl hydrolase family 32 N-terminal" evidence="11">
    <location>
        <begin position="40"/>
        <end position="344"/>
    </location>
</feature>
<evidence type="ECO:0000259" key="11">
    <source>
        <dbReference type="Pfam" id="PF00251"/>
    </source>
</evidence>
<comment type="function">
    <text evidence="9">Enables the bacterium to metabolize sucrose as a sole carbon source.</text>
</comment>
<evidence type="ECO:0000256" key="1">
    <source>
        <dbReference type="ARBA" id="ARBA00004914"/>
    </source>
</evidence>
<comment type="subcellular location">
    <subcellularLocation>
        <location evidence="9">Cytoplasm</location>
    </subcellularLocation>
</comment>
<dbReference type="InterPro" id="IPR051214">
    <property type="entry name" value="GH32_Enzymes"/>
</dbReference>
<dbReference type="InterPro" id="IPR001362">
    <property type="entry name" value="Glyco_hydro_32"/>
</dbReference>